<feature type="domain" description="Calcineurin-like phosphoesterase" evidence="5">
    <location>
        <begin position="1"/>
        <end position="194"/>
    </location>
</feature>
<dbReference type="Gene3D" id="3.60.21.10">
    <property type="match status" value="1"/>
</dbReference>
<dbReference type="Proteomes" id="UP000001399">
    <property type="component" value="Chromosome"/>
</dbReference>
<proteinExistence type="inferred from homology"/>
<keyword evidence="1" id="KW-0479">Metal-binding</keyword>
<dbReference type="OrthoDB" id="651281at2"/>
<accession>E3I0I7</accession>
<name>E3I0I7_RHOVT</name>
<dbReference type="InterPro" id="IPR029052">
    <property type="entry name" value="Metallo-depent_PP-like"/>
</dbReference>
<evidence type="ECO:0000256" key="2">
    <source>
        <dbReference type="ARBA" id="ARBA00022801"/>
    </source>
</evidence>
<gene>
    <name evidence="6" type="ordered locus">Rvan_0721</name>
</gene>
<dbReference type="InterPro" id="IPR004843">
    <property type="entry name" value="Calcineurin-like_PHP"/>
</dbReference>
<evidence type="ECO:0000256" key="1">
    <source>
        <dbReference type="ARBA" id="ARBA00022723"/>
    </source>
</evidence>
<dbReference type="RefSeq" id="WP_013418401.1">
    <property type="nucleotide sequence ID" value="NC_014664.1"/>
</dbReference>
<protein>
    <submittedName>
        <fullName evidence="6">Metallophosphoesterase</fullName>
    </submittedName>
</protein>
<dbReference type="GO" id="GO:0046872">
    <property type="term" value="F:metal ion binding"/>
    <property type="evidence" value="ECO:0007669"/>
    <property type="project" value="UniProtKB-KW"/>
</dbReference>
<dbReference type="KEGG" id="rva:Rvan_0721"/>
<organism evidence="6 7">
    <name type="scientific">Rhodomicrobium vannielii (strain ATCC 17100 / DSM 162 / LMG 4299 / NCIMB 10020 / ATH 3.1.1)</name>
    <dbReference type="NCBI Taxonomy" id="648757"/>
    <lineage>
        <taxon>Bacteria</taxon>
        <taxon>Pseudomonadati</taxon>
        <taxon>Pseudomonadota</taxon>
        <taxon>Alphaproteobacteria</taxon>
        <taxon>Hyphomicrobiales</taxon>
        <taxon>Hyphomicrobiaceae</taxon>
        <taxon>Rhodomicrobium</taxon>
    </lineage>
</organism>
<keyword evidence="3" id="KW-0408">Iron</keyword>
<dbReference type="SUPFAM" id="SSF56300">
    <property type="entry name" value="Metallo-dependent phosphatases"/>
    <property type="match status" value="1"/>
</dbReference>
<sequence length="265" mass="28995">MKIALCADLHFGSVPIGLEDALREAMEAERPDVIVVAGDLTLRARRREFEAAKTWLAALRTPALVLPGNHDLPYFNLLQRFADPFHRFHQATGTPHLMPVFEGGGGAILGFNTARSWQPHLRWQEGAARRRDIAAAEAEFAAMPPGLFKAVAAHHPFLRVRDEPRARPVRRAGDALRAFARCGVELLMSGHTHRSFAVEVQVGGGRLVALGAPTALSARMRGEANGFWTVEADAAAIACTLWLREGAPGRTDRFSPSPTKSFARR</sequence>
<dbReference type="GO" id="GO:0016787">
    <property type="term" value="F:hydrolase activity"/>
    <property type="evidence" value="ECO:0007669"/>
    <property type="project" value="UniProtKB-KW"/>
</dbReference>
<evidence type="ECO:0000256" key="3">
    <source>
        <dbReference type="ARBA" id="ARBA00023004"/>
    </source>
</evidence>
<dbReference type="EMBL" id="CP002292">
    <property type="protein sequence ID" value="ADP69997.1"/>
    <property type="molecule type" value="Genomic_DNA"/>
</dbReference>
<dbReference type="AlphaFoldDB" id="E3I0I7"/>
<keyword evidence="7" id="KW-1185">Reference proteome</keyword>
<keyword evidence="2" id="KW-0378">Hydrolase</keyword>
<dbReference type="eggNOG" id="COG1409">
    <property type="taxonomic scope" value="Bacteria"/>
</dbReference>
<reference evidence="7" key="1">
    <citation type="journal article" date="2011" name="J. Bacteriol.">
        <title>Genome sequences of eight morphologically diverse alphaproteobacteria.</title>
        <authorList>
            <consortium name="US DOE Joint Genome Institute"/>
            <person name="Brown P.J."/>
            <person name="Kysela D.T."/>
            <person name="Buechlein A."/>
            <person name="Hemmerich C."/>
            <person name="Brun Y.V."/>
        </authorList>
    </citation>
    <scope>NUCLEOTIDE SEQUENCE [LARGE SCALE GENOMIC DNA]</scope>
    <source>
        <strain evidence="7">ATCC 17100 / ATH 3.1.1 / DSM 162 / LMG 4299</strain>
    </source>
</reference>
<dbReference type="STRING" id="648757.Rvan_0721"/>
<dbReference type="InterPro" id="IPR050884">
    <property type="entry name" value="CNP_phosphodiesterase-III"/>
</dbReference>
<evidence type="ECO:0000313" key="6">
    <source>
        <dbReference type="EMBL" id="ADP69997.1"/>
    </source>
</evidence>
<evidence type="ECO:0000259" key="5">
    <source>
        <dbReference type="Pfam" id="PF00149"/>
    </source>
</evidence>
<dbReference type="PANTHER" id="PTHR42988:SF2">
    <property type="entry name" value="CYCLIC NUCLEOTIDE PHOSPHODIESTERASE CBUA0032-RELATED"/>
    <property type="match status" value="1"/>
</dbReference>
<dbReference type="HOGENOM" id="CLU_063034_0_0_5"/>
<evidence type="ECO:0000256" key="4">
    <source>
        <dbReference type="ARBA" id="ARBA00025742"/>
    </source>
</evidence>
<dbReference type="Pfam" id="PF00149">
    <property type="entry name" value="Metallophos"/>
    <property type="match status" value="1"/>
</dbReference>
<comment type="similarity">
    <text evidence="4">Belongs to the cyclic nucleotide phosphodiesterase class-III family.</text>
</comment>
<dbReference type="PANTHER" id="PTHR42988">
    <property type="entry name" value="PHOSPHOHYDROLASE"/>
    <property type="match status" value="1"/>
</dbReference>
<evidence type="ECO:0000313" key="7">
    <source>
        <dbReference type="Proteomes" id="UP000001399"/>
    </source>
</evidence>